<feature type="domain" description="Phosphodiester glycosidase" evidence="1">
    <location>
        <begin position="90"/>
        <end position="243"/>
    </location>
</feature>
<dbReference type="AlphaFoldDB" id="A0A1T4Y645"/>
<evidence type="ECO:0000259" key="1">
    <source>
        <dbReference type="Pfam" id="PF09992"/>
    </source>
</evidence>
<proteinExistence type="predicted"/>
<accession>A0A1T4Y645</accession>
<protein>
    <submittedName>
        <fullName evidence="2">Uncharacterized protein YigE, DUF2233 family</fullName>
    </submittedName>
</protein>
<gene>
    <name evidence="2" type="ORF">SAMN02745166_02589</name>
</gene>
<dbReference type="OrthoDB" id="5515706at2"/>
<evidence type="ECO:0000313" key="3">
    <source>
        <dbReference type="Proteomes" id="UP000190774"/>
    </source>
</evidence>
<dbReference type="Proteomes" id="UP000190774">
    <property type="component" value="Unassembled WGS sequence"/>
</dbReference>
<dbReference type="InterPro" id="IPR018711">
    <property type="entry name" value="NAGPA"/>
</dbReference>
<organism evidence="2 3">
    <name type="scientific">Prosthecobacter debontii</name>
    <dbReference type="NCBI Taxonomy" id="48467"/>
    <lineage>
        <taxon>Bacteria</taxon>
        <taxon>Pseudomonadati</taxon>
        <taxon>Verrucomicrobiota</taxon>
        <taxon>Verrucomicrobiia</taxon>
        <taxon>Verrucomicrobiales</taxon>
        <taxon>Verrucomicrobiaceae</taxon>
        <taxon>Prosthecobacter</taxon>
    </lineage>
</organism>
<dbReference type="Pfam" id="PF09992">
    <property type="entry name" value="NAGPA"/>
    <property type="match status" value="1"/>
</dbReference>
<keyword evidence="3" id="KW-1185">Reference proteome</keyword>
<sequence>MISLICSLNRSPKKRLQFSFGLVAVIVGTFVRPVRADTQHLEYEGALYHLYRIAAEKHSSLDLRWLDDTGAPLADFGGLQKQLTREGRKILFATNAGIYESGPKPCGLTICCSKQLVPLNTADGFGNFFLKPNGVFYLDDQAGPGIVSTNEYPALNLKPRLANQSGPLLLRKGVIHPAFKVDSPNKRQRSAIAIVAQTQEIIFLMSDRDDRARGRVTFHQLSRALLHLGCQDALYLDGDISQMITSPAPNTKFSPNTFAAMFVVTD</sequence>
<reference evidence="3" key="1">
    <citation type="submission" date="2017-02" db="EMBL/GenBank/DDBJ databases">
        <authorList>
            <person name="Varghese N."/>
            <person name="Submissions S."/>
        </authorList>
    </citation>
    <scope>NUCLEOTIDE SEQUENCE [LARGE SCALE GENOMIC DNA]</scope>
    <source>
        <strain evidence="3">ATCC 700200</strain>
    </source>
</reference>
<dbReference type="RefSeq" id="WP_078813781.1">
    <property type="nucleotide sequence ID" value="NZ_FUYE01000007.1"/>
</dbReference>
<dbReference type="EMBL" id="FUYE01000007">
    <property type="protein sequence ID" value="SKA97302.1"/>
    <property type="molecule type" value="Genomic_DNA"/>
</dbReference>
<name>A0A1T4Y645_9BACT</name>
<evidence type="ECO:0000313" key="2">
    <source>
        <dbReference type="EMBL" id="SKA97302.1"/>
    </source>
</evidence>
<dbReference type="STRING" id="48467.SAMN02745166_02589"/>